<gene>
    <name evidence="2" type="primary">LOC100373053</name>
</gene>
<organism evidence="1 2">
    <name type="scientific">Saccoglossus kowalevskii</name>
    <name type="common">Acorn worm</name>
    <dbReference type="NCBI Taxonomy" id="10224"/>
    <lineage>
        <taxon>Eukaryota</taxon>
        <taxon>Metazoa</taxon>
        <taxon>Hemichordata</taxon>
        <taxon>Enteropneusta</taxon>
        <taxon>Harrimaniidae</taxon>
        <taxon>Saccoglossus</taxon>
    </lineage>
</organism>
<dbReference type="PANTHER" id="PTHR28630:SF3">
    <property type="entry name" value="PEROXIREDOXIN-LIKE 2C"/>
    <property type="match status" value="1"/>
</dbReference>
<dbReference type="SUPFAM" id="SSF52833">
    <property type="entry name" value="Thioredoxin-like"/>
    <property type="match status" value="1"/>
</dbReference>
<dbReference type="Gene3D" id="3.40.30.10">
    <property type="entry name" value="Glutaredoxin"/>
    <property type="match status" value="1"/>
</dbReference>
<dbReference type="RefSeq" id="XP_006812655.1">
    <property type="nucleotide sequence ID" value="XM_006812592.1"/>
</dbReference>
<evidence type="ECO:0000313" key="2">
    <source>
        <dbReference type="RefSeq" id="XP_006812655.1"/>
    </source>
</evidence>
<proteinExistence type="predicted"/>
<reference evidence="2" key="1">
    <citation type="submission" date="2025-08" db="UniProtKB">
        <authorList>
            <consortium name="RefSeq"/>
        </authorList>
    </citation>
    <scope>IDENTIFICATION</scope>
    <source>
        <tissue evidence="2">Testes</tissue>
    </source>
</reference>
<dbReference type="Pfam" id="PF13911">
    <property type="entry name" value="AhpC-TSA_2"/>
    <property type="match status" value="1"/>
</dbReference>
<accession>A0ABM0LY14</accession>
<keyword evidence="1" id="KW-1185">Reference proteome</keyword>
<protein>
    <submittedName>
        <fullName evidence="2">Thioredoxin-like protein AAED1-like</fullName>
    </submittedName>
</protein>
<dbReference type="Proteomes" id="UP000694865">
    <property type="component" value="Unplaced"/>
</dbReference>
<dbReference type="PANTHER" id="PTHR28630">
    <property type="match status" value="1"/>
</dbReference>
<dbReference type="InterPro" id="IPR032801">
    <property type="entry name" value="PXL2A/B/C"/>
</dbReference>
<evidence type="ECO:0000313" key="1">
    <source>
        <dbReference type="Proteomes" id="UP000694865"/>
    </source>
</evidence>
<dbReference type="GeneID" id="100373053"/>
<name>A0ABM0LY14_SACKO</name>
<sequence length="146" mass="16722">MATIDRGATPSEGLTSVDMYVPAPEPSTPHIDYEIIAKMPVWDSNGIMIPLDHLYRNQKVIIVFIRNFLCYTAKEYVEDLAKIPPNYLWDANVRLVVIGCSEWKYIKAFKNETGFPYELYVDQEKNIFSALKLKNHSSVQGKTYAV</sequence>
<dbReference type="InterPro" id="IPR036249">
    <property type="entry name" value="Thioredoxin-like_sf"/>
</dbReference>